<dbReference type="AlphaFoldDB" id="A0A1A9UH44"/>
<evidence type="ECO:0000256" key="1">
    <source>
        <dbReference type="ARBA" id="ARBA00004236"/>
    </source>
</evidence>
<evidence type="ECO:0000313" key="8">
    <source>
        <dbReference type="EnsemblMetazoa" id="GAUT004726-PA"/>
    </source>
</evidence>
<dbReference type="Pfam" id="PF01130">
    <property type="entry name" value="CD36"/>
    <property type="match status" value="1"/>
</dbReference>
<keyword evidence="9" id="KW-1185">Reference proteome</keyword>
<dbReference type="GO" id="GO:0005737">
    <property type="term" value="C:cytoplasm"/>
    <property type="evidence" value="ECO:0007669"/>
    <property type="project" value="TreeGrafter"/>
</dbReference>
<sequence length="249" mass="29279">MRYHAISHLTADRNIIVRLSLNSLFSTLKSEPIVRMTAKEFMFGYNTKLTSLGNTFLPNWIYFDKVGLIDRMYDFDSDYETFYTGRNDPSLSGLYATYRGNTDLPNWPEKHCSNIETASDGSKFRSFIKPNDTLKFFRKSMCRPIHLVRADTDIVTKCGLEGYRYRFEDNAFDNGRYNMKNKCFCRKDYWTTHIHTDLYLKGHNCLRNSLYNNNNEKRQQLKSSLCHSSLRTVTNSIEYFITILEIMAK</sequence>
<dbReference type="GO" id="GO:0005044">
    <property type="term" value="F:scavenger receptor activity"/>
    <property type="evidence" value="ECO:0007669"/>
    <property type="project" value="TreeGrafter"/>
</dbReference>
<name>A0A1A9UH44_GLOAU</name>
<evidence type="ECO:0000256" key="7">
    <source>
        <dbReference type="ARBA" id="ARBA00023180"/>
    </source>
</evidence>
<reference evidence="8" key="1">
    <citation type="submission" date="2020-05" db="UniProtKB">
        <authorList>
            <consortium name="EnsemblMetazoa"/>
        </authorList>
    </citation>
    <scope>IDENTIFICATION</scope>
    <source>
        <strain evidence="8">TTRI</strain>
    </source>
</reference>
<dbReference type="EnsemblMetazoa" id="GAUT004726-RA">
    <property type="protein sequence ID" value="GAUT004726-PA"/>
    <property type="gene ID" value="GAUT004726"/>
</dbReference>
<protein>
    <submittedName>
        <fullName evidence="8">Uncharacterized protein</fullName>
    </submittedName>
</protein>
<dbReference type="VEuPathDB" id="VectorBase:GAUT004726"/>
<dbReference type="PANTHER" id="PTHR11923:SF67">
    <property type="entry name" value="RE68569P"/>
    <property type="match status" value="1"/>
</dbReference>
<keyword evidence="4" id="KW-0812">Transmembrane</keyword>
<evidence type="ECO:0000256" key="5">
    <source>
        <dbReference type="ARBA" id="ARBA00022989"/>
    </source>
</evidence>
<dbReference type="STRING" id="7395.A0A1A9UH44"/>
<dbReference type="PANTHER" id="PTHR11923">
    <property type="entry name" value="SCAVENGER RECEPTOR CLASS B TYPE-1 SR-B1"/>
    <property type="match status" value="1"/>
</dbReference>
<keyword evidence="5" id="KW-1133">Transmembrane helix</keyword>
<evidence type="ECO:0000256" key="2">
    <source>
        <dbReference type="ARBA" id="ARBA00010532"/>
    </source>
</evidence>
<accession>A0A1A9UH44</accession>
<evidence type="ECO:0000256" key="6">
    <source>
        <dbReference type="ARBA" id="ARBA00023136"/>
    </source>
</evidence>
<keyword evidence="7" id="KW-0325">Glycoprotein</keyword>
<dbReference type="InterPro" id="IPR002159">
    <property type="entry name" value="CD36_fam"/>
</dbReference>
<evidence type="ECO:0000256" key="4">
    <source>
        <dbReference type="ARBA" id="ARBA00022692"/>
    </source>
</evidence>
<comment type="similarity">
    <text evidence="2">Belongs to the CD36 family.</text>
</comment>
<keyword evidence="6" id="KW-0472">Membrane</keyword>
<proteinExistence type="inferred from homology"/>
<organism evidence="8 9">
    <name type="scientific">Glossina austeni</name>
    <name type="common">Savannah tsetse fly</name>
    <dbReference type="NCBI Taxonomy" id="7395"/>
    <lineage>
        <taxon>Eukaryota</taxon>
        <taxon>Metazoa</taxon>
        <taxon>Ecdysozoa</taxon>
        <taxon>Arthropoda</taxon>
        <taxon>Hexapoda</taxon>
        <taxon>Insecta</taxon>
        <taxon>Pterygota</taxon>
        <taxon>Neoptera</taxon>
        <taxon>Endopterygota</taxon>
        <taxon>Diptera</taxon>
        <taxon>Brachycera</taxon>
        <taxon>Muscomorpha</taxon>
        <taxon>Hippoboscoidea</taxon>
        <taxon>Glossinidae</taxon>
        <taxon>Glossina</taxon>
    </lineage>
</organism>
<dbReference type="Proteomes" id="UP000078200">
    <property type="component" value="Unassembled WGS sequence"/>
</dbReference>
<comment type="subcellular location">
    <subcellularLocation>
        <location evidence="1">Cell membrane</location>
    </subcellularLocation>
</comment>
<evidence type="ECO:0000256" key="3">
    <source>
        <dbReference type="ARBA" id="ARBA00022475"/>
    </source>
</evidence>
<keyword evidence="3" id="KW-1003">Cell membrane</keyword>
<evidence type="ECO:0000313" key="9">
    <source>
        <dbReference type="Proteomes" id="UP000078200"/>
    </source>
</evidence>
<dbReference type="GO" id="GO:0005886">
    <property type="term" value="C:plasma membrane"/>
    <property type="evidence" value="ECO:0007669"/>
    <property type="project" value="UniProtKB-SubCell"/>
</dbReference>